<accession>C7Q4H0</accession>
<sequence>MVTPEPVLNQHASTIDWVPINKIHTDHDVNTRPVDFTWVDKRVNTFDADKLGVPIVSARANGTFACLDGQNRIELCRRVGWGDQKIECRIFTGLTKAEEATLFLGHNDNRQVGSFHKFAARITAGDSDAVAINNIVTKAGWELSYFVADKRIAAVAALEAIWKASPLDETGYRGATLEATLAIATEAWGHSADAANGQILRGIGGVINRHSNIIDTAGLVRKLAQHRGGAMGLLADARGLHNFAGGTVGSCVAECIVRLYNSHRRTGALPPWRAERGSD</sequence>
<dbReference type="KEGG" id="cai:Caci_3030"/>
<dbReference type="STRING" id="479433.Caci_3030"/>
<keyword evidence="2" id="KW-1185">Reference proteome</keyword>
<reference evidence="1 2" key="1">
    <citation type="journal article" date="2009" name="Stand. Genomic Sci.">
        <title>Complete genome sequence of Catenulispora acidiphila type strain (ID 139908).</title>
        <authorList>
            <person name="Copeland A."/>
            <person name="Lapidus A."/>
            <person name="Glavina Del Rio T."/>
            <person name="Nolan M."/>
            <person name="Lucas S."/>
            <person name="Chen F."/>
            <person name="Tice H."/>
            <person name="Cheng J.F."/>
            <person name="Bruce D."/>
            <person name="Goodwin L."/>
            <person name="Pitluck S."/>
            <person name="Mikhailova N."/>
            <person name="Pati A."/>
            <person name="Ivanova N."/>
            <person name="Mavromatis K."/>
            <person name="Chen A."/>
            <person name="Palaniappan K."/>
            <person name="Chain P."/>
            <person name="Land M."/>
            <person name="Hauser L."/>
            <person name="Chang Y.J."/>
            <person name="Jeffries C.D."/>
            <person name="Chertkov O."/>
            <person name="Brettin T."/>
            <person name="Detter J.C."/>
            <person name="Han C."/>
            <person name="Ali Z."/>
            <person name="Tindall B.J."/>
            <person name="Goker M."/>
            <person name="Bristow J."/>
            <person name="Eisen J.A."/>
            <person name="Markowitz V."/>
            <person name="Hugenholtz P."/>
            <person name="Kyrpides N.C."/>
            <person name="Klenk H.P."/>
        </authorList>
    </citation>
    <scope>NUCLEOTIDE SEQUENCE [LARGE SCALE GENOMIC DNA]</scope>
    <source>
        <strain evidence="2">DSM 44928 / JCM 14897 / NBRC 102108 / NRRL B-24433 / ID139908</strain>
    </source>
</reference>
<dbReference type="OrthoDB" id="4528944at2"/>
<evidence type="ECO:0000313" key="1">
    <source>
        <dbReference type="EMBL" id="ACU71939.1"/>
    </source>
</evidence>
<name>C7Q4H0_CATAD</name>
<protein>
    <recommendedName>
        <fullName evidence="3">ParB/Sulfiredoxin domain-containing protein</fullName>
    </recommendedName>
</protein>
<evidence type="ECO:0000313" key="2">
    <source>
        <dbReference type="Proteomes" id="UP000000851"/>
    </source>
</evidence>
<dbReference type="InterPro" id="IPR046681">
    <property type="entry name" value="DUF6551"/>
</dbReference>
<gene>
    <name evidence="1" type="ordered locus">Caci_3030</name>
</gene>
<dbReference type="Pfam" id="PF20188">
    <property type="entry name" value="DUF6551"/>
    <property type="match status" value="1"/>
</dbReference>
<dbReference type="HOGENOM" id="CLU_084779_0_0_11"/>
<dbReference type="eggNOG" id="COG1475">
    <property type="taxonomic scope" value="Bacteria"/>
</dbReference>
<dbReference type="Proteomes" id="UP000000851">
    <property type="component" value="Chromosome"/>
</dbReference>
<organism evidence="1 2">
    <name type="scientific">Catenulispora acidiphila (strain DSM 44928 / JCM 14897 / NBRC 102108 / NRRL B-24433 / ID139908)</name>
    <dbReference type="NCBI Taxonomy" id="479433"/>
    <lineage>
        <taxon>Bacteria</taxon>
        <taxon>Bacillati</taxon>
        <taxon>Actinomycetota</taxon>
        <taxon>Actinomycetes</taxon>
        <taxon>Catenulisporales</taxon>
        <taxon>Catenulisporaceae</taxon>
        <taxon>Catenulispora</taxon>
    </lineage>
</organism>
<evidence type="ECO:0008006" key="3">
    <source>
        <dbReference type="Google" id="ProtNLM"/>
    </source>
</evidence>
<dbReference type="RefSeq" id="WP_012787232.1">
    <property type="nucleotide sequence ID" value="NC_013131.1"/>
</dbReference>
<dbReference type="InParanoid" id="C7Q4H0"/>
<dbReference type="SUPFAM" id="SSF110849">
    <property type="entry name" value="ParB/Sulfiredoxin"/>
    <property type="match status" value="1"/>
</dbReference>
<dbReference type="EMBL" id="CP001700">
    <property type="protein sequence ID" value="ACU71939.1"/>
    <property type="molecule type" value="Genomic_DNA"/>
</dbReference>
<dbReference type="AlphaFoldDB" id="C7Q4H0"/>
<proteinExistence type="predicted"/>
<dbReference type="InterPro" id="IPR036086">
    <property type="entry name" value="ParB/Sulfiredoxin_sf"/>
</dbReference>